<keyword evidence="3" id="KW-1185">Reference proteome</keyword>
<dbReference type="RefSeq" id="WP_168922773.1">
    <property type="nucleotide sequence ID" value="NZ_CP051461.1"/>
</dbReference>
<dbReference type="EMBL" id="CP051461">
    <property type="protein sequence ID" value="QJC57226.1"/>
    <property type="molecule type" value="Genomic_DNA"/>
</dbReference>
<name>A0A6H2HCN3_9BURK</name>
<dbReference type="InterPro" id="IPR025091">
    <property type="entry name" value="DUF4019"/>
</dbReference>
<dbReference type="KEGG" id="pvac:HC248_02547"/>
<evidence type="ECO:0008006" key="4">
    <source>
        <dbReference type="Google" id="ProtNLM"/>
    </source>
</evidence>
<keyword evidence="1" id="KW-0732">Signal</keyword>
<evidence type="ECO:0000313" key="3">
    <source>
        <dbReference type="Proteomes" id="UP000502041"/>
    </source>
</evidence>
<proteinExistence type="predicted"/>
<evidence type="ECO:0000256" key="1">
    <source>
        <dbReference type="SAM" id="SignalP"/>
    </source>
</evidence>
<feature type="chain" id="PRO_5026012794" description="DUF4019 domain-containing protein" evidence="1">
    <location>
        <begin position="33"/>
        <end position="157"/>
    </location>
</feature>
<dbReference type="AlphaFoldDB" id="A0A6H2HCN3"/>
<organism evidence="2 3">
    <name type="scientific">Polaromonas vacuolata</name>
    <dbReference type="NCBI Taxonomy" id="37448"/>
    <lineage>
        <taxon>Bacteria</taxon>
        <taxon>Pseudomonadati</taxon>
        <taxon>Pseudomonadota</taxon>
        <taxon>Betaproteobacteria</taxon>
        <taxon>Burkholderiales</taxon>
        <taxon>Comamonadaceae</taxon>
        <taxon>Polaromonas</taxon>
    </lineage>
</organism>
<dbReference type="Proteomes" id="UP000502041">
    <property type="component" value="Chromosome"/>
</dbReference>
<protein>
    <recommendedName>
        <fullName evidence="4">DUF4019 domain-containing protein</fullName>
    </recommendedName>
</protein>
<sequence length="157" mass="17930">MRKSKYVKWTNSLVLRLWLLLVACGLSFGVFAQTSSADSAISIAQQWLEAADADAAIMWEKSDPLMKDKVDRTFWINYIMSRKNTLGSAPGLRVWTEMERKINHPSLPPGEFTSVLFVSQIAQIRTWEKVSLVWNRDHWSPVGYQYGTIPNINPIAK</sequence>
<gene>
    <name evidence="2" type="ORF">HC248_02547</name>
</gene>
<accession>A0A6H2HCN3</accession>
<reference evidence="2 3" key="1">
    <citation type="submission" date="2020-04" db="EMBL/GenBank/DDBJ databases">
        <title>Complete genome of a Psychrophilic, Marine, Gas Vacuolate Bacterium Polaromonas vacuolata KCTC 22033T.</title>
        <authorList>
            <person name="Hwang K."/>
            <person name="Kim K.M."/>
        </authorList>
    </citation>
    <scope>NUCLEOTIDE SEQUENCE [LARGE SCALE GENOMIC DNA]</scope>
    <source>
        <strain evidence="2 3">KCTC 22033</strain>
    </source>
</reference>
<evidence type="ECO:0000313" key="2">
    <source>
        <dbReference type="EMBL" id="QJC57226.1"/>
    </source>
</evidence>
<dbReference type="Pfam" id="PF13211">
    <property type="entry name" value="DUF4019"/>
    <property type="match status" value="1"/>
</dbReference>
<feature type="signal peptide" evidence="1">
    <location>
        <begin position="1"/>
        <end position="32"/>
    </location>
</feature>